<keyword evidence="4" id="KW-1185">Reference proteome</keyword>
<evidence type="ECO:0000259" key="2">
    <source>
        <dbReference type="Pfam" id="PF06722"/>
    </source>
</evidence>
<sequence length="467" mass="50915">MTMSDDAIARIEAAANDGVSDGSKKRPYLVFCSAPASGHTYPILQIAAEMIQRGFEATYLAGEEFQPQVKRMGAEFVALPSLITPAFLEERSKVPPGEARMLWDVSNIFISLVPLNFPVIMRTLEKIRAERPGQQVIIVHETCFMGLLPMVSGAPLPKGYTTRPPVINVNVIPVAAASIDTGPFGPGLPPDSTESGRARNALLIGLFFKPGGPYDQLRQEYNAVVKSLGATQEAPIDLIRSWQSSYDITLQMTPPSLEYPRSDIPDVIKYAGCLPPKPIDPNFRYPEWWSEITAGTKKIVGVTQGTVAMEYTDLIIPTLQGLAHRDDIIVVAILGAKDAALPGEVAVPANARVIDYIPYDALLKHADVWVMNAGFGGFTHGITNGVPMVLAGDTEDKPEVAMRGQWAGVAYNLRAGNPTPQQVADGVEEILANGRYKKRVMEVKKESDELKVLDVVEKQIWEYAESS</sequence>
<proteinExistence type="predicted"/>
<dbReference type="AlphaFoldDB" id="A0AAD8Q0F5"/>
<evidence type="ECO:0000313" key="3">
    <source>
        <dbReference type="EMBL" id="KAK1593498.1"/>
    </source>
</evidence>
<dbReference type="PANTHER" id="PTHR21015:SF22">
    <property type="entry name" value="GLYCOSYLTRANSFERASE"/>
    <property type="match status" value="1"/>
</dbReference>
<dbReference type="InterPro" id="IPR002213">
    <property type="entry name" value="UDP_glucos_trans"/>
</dbReference>
<dbReference type="GeneID" id="85435533"/>
<dbReference type="EMBL" id="JAHLJV010000025">
    <property type="protein sequence ID" value="KAK1593498.1"/>
    <property type="molecule type" value="Genomic_DNA"/>
</dbReference>
<name>A0AAD8Q0F5_9PEZI</name>
<dbReference type="InterPro" id="IPR010610">
    <property type="entry name" value="EryCIII-like_C"/>
</dbReference>
<dbReference type="SUPFAM" id="SSF53756">
    <property type="entry name" value="UDP-Glycosyltransferase/glycogen phosphorylase"/>
    <property type="match status" value="1"/>
</dbReference>
<keyword evidence="1" id="KW-0808">Transferase</keyword>
<feature type="domain" description="Erythromycin biosynthesis protein CIII-like C-terminal" evidence="2">
    <location>
        <begin position="319"/>
        <end position="446"/>
    </location>
</feature>
<gene>
    <name evidence="3" type="ORF">LY79DRAFT_179850</name>
</gene>
<dbReference type="RefSeq" id="XP_060414790.1">
    <property type="nucleotide sequence ID" value="XM_060551293.1"/>
</dbReference>
<protein>
    <recommendedName>
        <fullName evidence="2">Erythromycin biosynthesis protein CIII-like C-terminal domain-containing protein</fullName>
    </recommendedName>
</protein>
<reference evidence="3" key="1">
    <citation type="submission" date="2021-06" db="EMBL/GenBank/DDBJ databases">
        <title>Comparative genomics, transcriptomics and evolutionary studies reveal genomic signatures of adaptation to plant cell wall in hemibiotrophic fungi.</title>
        <authorList>
            <consortium name="DOE Joint Genome Institute"/>
            <person name="Baroncelli R."/>
            <person name="Diaz J.F."/>
            <person name="Benocci T."/>
            <person name="Peng M."/>
            <person name="Battaglia E."/>
            <person name="Haridas S."/>
            <person name="Andreopoulos W."/>
            <person name="Labutti K."/>
            <person name="Pangilinan J."/>
            <person name="Floch G.L."/>
            <person name="Makela M.R."/>
            <person name="Henrissat B."/>
            <person name="Grigoriev I.V."/>
            <person name="Crouch J.A."/>
            <person name="De Vries R.P."/>
            <person name="Sukno S.A."/>
            <person name="Thon M.R."/>
        </authorList>
    </citation>
    <scope>NUCLEOTIDE SEQUENCE</scope>
    <source>
        <strain evidence="3">CBS 125086</strain>
    </source>
</reference>
<organism evidence="3 4">
    <name type="scientific">Colletotrichum navitas</name>
    <dbReference type="NCBI Taxonomy" id="681940"/>
    <lineage>
        <taxon>Eukaryota</taxon>
        <taxon>Fungi</taxon>
        <taxon>Dikarya</taxon>
        <taxon>Ascomycota</taxon>
        <taxon>Pezizomycotina</taxon>
        <taxon>Sordariomycetes</taxon>
        <taxon>Hypocreomycetidae</taxon>
        <taxon>Glomerellales</taxon>
        <taxon>Glomerellaceae</taxon>
        <taxon>Colletotrichum</taxon>
        <taxon>Colletotrichum graminicola species complex</taxon>
    </lineage>
</organism>
<evidence type="ECO:0000313" key="4">
    <source>
        <dbReference type="Proteomes" id="UP001230504"/>
    </source>
</evidence>
<dbReference type="Pfam" id="PF06722">
    <property type="entry name" value="EryCIII-like_C"/>
    <property type="match status" value="1"/>
</dbReference>
<dbReference type="CDD" id="cd03784">
    <property type="entry name" value="GT1_Gtf-like"/>
    <property type="match status" value="1"/>
</dbReference>
<evidence type="ECO:0000256" key="1">
    <source>
        <dbReference type="ARBA" id="ARBA00022679"/>
    </source>
</evidence>
<dbReference type="Proteomes" id="UP001230504">
    <property type="component" value="Unassembled WGS sequence"/>
</dbReference>
<dbReference type="PANTHER" id="PTHR21015">
    <property type="entry name" value="UDP-N-ACETYLGLUCOSAMINE--N-ACETYLMURAMYL-(PENTAPEPTIDE) PYROPHOSPHORYL-UNDECAPRENOL N-ACETYLGLUCOSAMINE TRANSFERASE 1"/>
    <property type="match status" value="1"/>
</dbReference>
<comment type="caution">
    <text evidence="3">The sequence shown here is derived from an EMBL/GenBank/DDBJ whole genome shotgun (WGS) entry which is preliminary data.</text>
</comment>
<accession>A0AAD8Q0F5</accession>
<dbReference type="Gene3D" id="3.40.50.2000">
    <property type="entry name" value="Glycogen Phosphorylase B"/>
    <property type="match status" value="2"/>
</dbReference>
<dbReference type="GO" id="GO:0008194">
    <property type="term" value="F:UDP-glycosyltransferase activity"/>
    <property type="evidence" value="ECO:0007669"/>
    <property type="project" value="InterPro"/>
</dbReference>
<dbReference type="GO" id="GO:0016758">
    <property type="term" value="F:hexosyltransferase activity"/>
    <property type="evidence" value="ECO:0007669"/>
    <property type="project" value="UniProtKB-ARBA"/>
</dbReference>